<keyword evidence="2" id="KW-1185">Reference proteome</keyword>
<dbReference type="Proteomes" id="UP000003250">
    <property type="component" value="Unassembled WGS sequence"/>
</dbReference>
<reference evidence="1 2" key="1">
    <citation type="journal article" date="2012" name="J. Bacteriol.">
        <title>Draft Genome Sequence of Mesorhizobium alhagi CCNWXJ12-2T, a Novel Salt-Resistant Species Isolated from the Desert of Northwestern China.</title>
        <authorList>
            <person name="Zhou M."/>
            <person name="Chen W."/>
            <person name="Chen H."/>
            <person name="Wei G."/>
        </authorList>
    </citation>
    <scope>NUCLEOTIDE SEQUENCE [LARGE SCALE GENOMIC DNA]</scope>
    <source>
        <strain evidence="1 2">CCNWXJ12-2</strain>
    </source>
</reference>
<dbReference type="OrthoDB" id="8451613at2"/>
<gene>
    <name evidence="1" type="ORF">MAXJ12_13211</name>
</gene>
<dbReference type="RefSeq" id="WP_008836269.1">
    <property type="nucleotide sequence ID" value="NZ_AHAM01000099.1"/>
</dbReference>
<dbReference type="PATRIC" id="fig|1107882.3.peg.2581"/>
<evidence type="ECO:0000313" key="2">
    <source>
        <dbReference type="Proteomes" id="UP000003250"/>
    </source>
</evidence>
<accession>H0HR59</accession>
<protein>
    <submittedName>
        <fullName evidence="1">Uncharacterized protein</fullName>
    </submittedName>
</protein>
<dbReference type="EMBL" id="AHAM01000099">
    <property type="protein sequence ID" value="EHK56793.1"/>
    <property type="molecule type" value="Genomic_DNA"/>
</dbReference>
<sequence>MTATNAGAARAVAEHTSRVETVSLSAVADTAATYDPYEAANDNIAAAQQQPSTAMPADRILGWLFTEGHIGQDERDAGEHVIKLASIVRSPLTSAVVRYTARDADRKWRPVETQRHTIRPALEKLIAAIRYEPRRKATVQAFVVDETNIDLENPHRVAQGLSDVARHLWGRPEAVTRIMVAANDNQPQVDKAAAKGSVFRASDNLQRMHTAKQLDDDPETNDALFAAGLRFAQDHHQAGLSPLGAVDYSRQVVDCGGQQSVAEGRAVARDRYRAARELLGSRYGRVGQGGGGGG</sequence>
<organism evidence="1 2">
    <name type="scientific">Mesorhizobium alhagi CCNWXJ12-2</name>
    <dbReference type="NCBI Taxonomy" id="1107882"/>
    <lineage>
        <taxon>Bacteria</taxon>
        <taxon>Pseudomonadati</taxon>
        <taxon>Pseudomonadota</taxon>
        <taxon>Alphaproteobacteria</taxon>
        <taxon>Hyphomicrobiales</taxon>
        <taxon>Phyllobacteriaceae</taxon>
        <taxon>Allomesorhizobium</taxon>
    </lineage>
</organism>
<proteinExistence type="predicted"/>
<evidence type="ECO:0000313" key="1">
    <source>
        <dbReference type="EMBL" id="EHK56793.1"/>
    </source>
</evidence>
<dbReference type="AlphaFoldDB" id="H0HR59"/>
<name>H0HR59_9HYPH</name>